<accession>F4C453</accession>
<name>F4C453_SPHS2</name>
<dbReference type="KEGG" id="shg:Sph21_3505"/>
<evidence type="ECO:0008006" key="2">
    <source>
        <dbReference type="Google" id="ProtNLM"/>
    </source>
</evidence>
<dbReference type="PATRIC" id="fig|743722.3.peg.3743"/>
<sequence>MKKSQETTNYLDVLRNKLPKKGLREIARRLELNPATVTKVFNGEFENESVIDEAIKIVEETKERKRQLAERIKAL</sequence>
<protein>
    <recommendedName>
        <fullName evidence="2">HTH cro/C1-type domain-containing protein</fullName>
    </recommendedName>
</protein>
<dbReference type="HOGENOM" id="CLU_2669174_0_0_10"/>
<dbReference type="EMBL" id="CP002584">
    <property type="protein sequence ID" value="ADZ80043.1"/>
    <property type="molecule type" value="Genomic_DNA"/>
</dbReference>
<dbReference type="AlphaFoldDB" id="F4C453"/>
<organism evidence="1">
    <name type="scientific">Sphingobacterium sp. (strain 21)</name>
    <dbReference type="NCBI Taxonomy" id="743722"/>
    <lineage>
        <taxon>Bacteria</taxon>
        <taxon>Pseudomonadati</taxon>
        <taxon>Bacteroidota</taxon>
        <taxon>Sphingobacteriia</taxon>
        <taxon>Sphingobacteriales</taxon>
        <taxon>Sphingobacteriaceae</taxon>
        <taxon>Sphingobacterium</taxon>
    </lineage>
</organism>
<dbReference type="STRING" id="743722.Sph21_3505"/>
<gene>
    <name evidence="1" type="ordered locus">Sph21_3505</name>
</gene>
<reference evidence="1" key="1">
    <citation type="submission" date="2011-03" db="EMBL/GenBank/DDBJ databases">
        <title>Complete sequence of Sphingobacterium sp. 21.</title>
        <authorList>
            <consortium name="US DOE Joint Genome Institute"/>
            <person name="Lucas S."/>
            <person name="Copeland A."/>
            <person name="Lapidus A."/>
            <person name="Cheng J.-F."/>
            <person name="Goodwin L."/>
            <person name="Pitluck S."/>
            <person name="Davenport K."/>
            <person name="Detter J.C."/>
            <person name="Han C."/>
            <person name="Tapia R."/>
            <person name="Land M."/>
            <person name="Hauser L."/>
            <person name="Kyrpides N."/>
            <person name="Ivanova N."/>
            <person name="Ovchinnikova G."/>
            <person name="Pagani I."/>
            <person name="Siebers A.K."/>
            <person name="Allgaier M."/>
            <person name="Thelen M.P."/>
            <person name="Hugenholtz P."/>
            <person name="Woyke T."/>
        </authorList>
    </citation>
    <scope>NUCLEOTIDE SEQUENCE</scope>
    <source>
        <strain evidence="1">21</strain>
    </source>
</reference>
<evidence type="ECO:0000313" key="1">
    <source>
        <dbReference type="EMBL" id="ADZ80043.1"/>
    </source>
</evidence>
<proteinExistence type="predicted"/>